<evidence type="ECO:0000259" key="2">
    <source>
        <dbReference type="Pfam" id="PF13847"/>
    </source>
</evidence>
<dbReference type="PANTHER" id="PTHR45128:SF1">
    <property type="entry name" value="S-ADENOSYLMETHIONINE-DEPENDENT METHYLTRANSFERASE RV2258C"/>
    <property type="match status" value="1"/>
</dbReference>
<evidence type="ECO:0000259" key="1">
    <source>
        <dbReference type="Pfam" id="PF10119"/>
    </source>
</evidence>
<evidence type="ECO:0008006" key="5">
    <source>
        <dbReference type="Google" id="ProtNLM"/>
    </source>
</evidence>
<evidence type="ECO:0000313" key="3">
    <source>
        <dbReference type="EMBL" id="VDC33440.1"/>
    </source>
</evidence>
<organism evidence="3 4">
    <name type="scientific">Pseudogemmobacter humi</name>
    <dbReference type="NCBI Taxonomy" id="2483812"/>
    <lineage>
        <taxon>Bacteria</taxon>
        <taxon>Pseudomonadati</taxon>
        <taxon>Pseudomonadota</taxon>
        <taxon>Alphaproteobacteria</taxon>
        <taxon>Rhodobacterales</taxon>
        <taxon>Paracoccaceae</taxon>
        <taxon>Pseudogemmobacter</taxon>
    </lineage>
</organism>
<dbReference type="InterPro" id="IPR053173">
    <property type="entry name" value="SAM-binding_MTase"/>
</dbReference>
<protein>
    <recommendedName>
        <fullName evidence="5">Methyltransferase domain-containing protein</fullName>
    </recommendedName>
</protein>
<dbReference type="AlphaFoldDB" id="A0A3P5XFC1"/>
<sequence>MSPEASNYIRSVAYPDYFHREQSPVWTATVMAALGHSTPGRRGTRWCELGCGQGFSATLFAAVNPNMQFHGIDINPDHIRVARERAHRAGLSNVTFECADLREVEERTGVYDFISCFGVLSWVGQDVRQSVIDFIGRNLAPGGVATLHYMSDPGGAVLRAFHSVFRALSDRQDPVGEGFKLLSSMRDAKAGFFQLYPVASEALDALMRERPAYVAHEYLNPDFLPLPFGEVCQSMNASGLEWRGSANPLENIDAFSIPGGAADAITEIPEGVLRETMKDLARNQTRRVDIFTRKRNDVASVKHIGLLDGFIWGLIPGTDLPADGVFASSIGPVEFDVRILSALVSILRRRPARFSEMLRSEPFPGRAALLNQCLQVLLTAGIAHPVFPGFDSDAARKLNSILRAAAAAGHDVPGLAAPALASGIGFDTVALNMLYSGRGLTQKALLALLPA</sequence>
<dbReference type="Pfam" id="PF10119">
    <property type="entry name" value="MethyTransf_Reg"/>
    <property type="match status" value="1"/>
</dbReference>
<keyword evidence="4" id="KW-1185">Reference proteome</keyword>
<dbReference type="OrthoDB" id="5298787at2"/>
<dbReference type="InterPro" id="IPR025714">
    <property type="entry name" value="Methyltranfer_dom"/>
</dbReference>
<dbReference type="SUPFAM" id="SSF53335">
    <property type="entry name" value="S-adenosyl-L-methionine-dependent methyltransferases"/>
    <property type="match status" value="1"/>
</dbReference>
<proteinExistence type="predicted"/>
<dbReference type="Pfam" id="PF13847">
    <property type="entry name" value="Methyltransf_31"/>
    <property type="match status" value="1"/>
</dbReference>
<dbReference type="InterPro" id="IPR029063">
    <property type="entry name" value="SAM-dependent_MTases_sf"/>
</dbReference>
<dbReference type="CDD" id="cd02440">
    <property type="entry name" value="AdoMet_MTases"/>
    <property type="match status" value="1"/>
</dbReference>
<gene>
    <name evidence="3" type="ORF">XINFAN_03834</name>
</gene>
<dbReference type="RefSeq" id="WP_124088515.1">
    <property type="nucleotide sequence ID" value="NZ_UXAW01000118.1"/>
</dbReference>
<feature type="domain" description="Methyltransferase regulatory" evidence="1">
    <location>
        <begin position="211"/>
        <end position="293"/>
    </location>
</feature>
<dbReference type="Proteomes" id="UP000277498">
    <property type="component" value="Unassembled WGS sequence"/>
</dbReference>
<dbReference type="InterPro" id="IPR018773">
    <property type="entry name" value="MeTrfase_reg_dom_prd"/>
</dbReference>
<reference evidence="3 4" key="1">
    <citation type="submission" date="2018-11" db="EMBL/GenBank/DDBJ databases">
        <authorList>
            <person name="Criscuolo A."/>
        </authorList>
    </citation>
    <scope>NUCLEOTIDE SEQUENCE [LARGE SCALE GENOMIC DNA]</scope>
    <source>
        <strain evidence="3">ACIP111625</strain>
    </source>
</reference>
<accession>A0A3P5XFC1</accession>
<dbReference type="PANTHER" id="PTHR45128">
    <property type="entry name" value="METHYLTRANSFERASE TYPE 11"/>
    <property type="match status" value="1"/>
</dbReference>
<evidence type="ECO:0000313" key="4">
    <source>
        <dbReference type="Proteomes" id="UP000277498"/>
    </source>
</evidence>
<name>A0A3P5XFC1_9RHOB</name>
<dbReference type="EMBL" id="UXAW01000118">
    <property type="protein sequence ID" value="VDC33440.1"/>
    <property type="molecule type" value="Genomic_DNA"/>
</dbReference>
<feature type="domain" description="Methyltransferase" evidence="2">
    <location>
        <begin position="42"/>
        <end position="151"/>
    </location>
</feature>
<dbReference type="Gene3D" id="3.40.50.150">
    <property type="entry name" value="Vaccinia Virus protein VP39"/>
    <property type="match status" value="1"/>
</dbReference>